<proteinExistence type="predicted"/>
<comment type="caution">
    <text evidence="1">The sequence shown here is derived from an EMBL/GenBank/DDBJ whole genome shotgun (WGS) entry which is preliminary data.</text>
</comment>
<protein>
    <recommendedName>
        <fullName evidence="3">DUF2452 domain-containing protein</fullName>
    </recommendedName>
</protein>
<dbReference type="AlphaFoldDB" id="A0AAN8WEX2"/>
<evidence type="ECO:0000313" key="1">
    <source>
        <dbReference type="EMBL" id="KAK7063254.1"/>
    </source>
</evidence>
<dbReference type="EMBL" id="JAXCGZ010020900">
    <property type="protein sequence ID" value="KAK7063254.1"/>
    <property type="molecule type" value="Genomic_DNA"/>
</dbReference>
<accession>A0AAN8WEX2</accession>
<sequence>MEICKSSDSPMSTVNLVEADPAPGGVVLVNPYRTNKMDKMDLVAMAQEIQKADSFVHANVSNKLQVIAEQVRFLQEQARRVLEEAKQSADLHHVPCNFVKKPGHIYYLYNRPSGQNYFSIISPQEWGNCPHEYIGAYRLEPDHSWTPEDKMKARTDDQQMINKILTCSNTLSITMGK</sequence>
<evidence type="ECO:0000313" key="2">
    <source>
        <dbReference type="Proteomes" id="UP001381693"/>
    </source>
</evidence>
<keyword evidence="2" id="KW-1185">Reference proteome</keyword>
<name>A0AAN8WEX2_HALRR</name>
<organism evidence="1 2">
    <name type="scientific">Halocaridina rubra</name>
    <name type="common">Hawaiian red shrimp</name>
    <dbReference type="NCBI Taxonomy" id="373956"/>
    <lineage>
        <taxon>Eukaryota</taxon>
        <taxon>Metazoa</taxon>
        <taxon>Ecdysozoa</taxon>
        <taxon>Arthropoda</taxon>
        <taxon>Crustacea</taxon>
        <taxon>Multicrustacea</taxon>
        <taxon>Malacostraca</taxon>
        <taxon>Eumalacostraca</taxon>
        <taxon>Eucarida</taxon>
        <taxon>Decapoda</taxon>
        <taxon>Pleocyemata</taxon>
        <taxon>Caridea</taxon>
        <taxon>Atyoidea</taxon>
        <taxon>Atyidae</taxon>
        <taxon>Halocaridina</taxon>
    </lineage>
</organism>
<dbReference type="Pfam" id="PF10504">
    <property type="entry name" value="DUF2452"/>
    <property type="match status" value="1"/>
</dbReference>
<evidence type="ECO:0008006" key="3">
    <source>
        <dbReference type="Google" id="ProtNLM"/>
    </source>
</evidence>
<dbReference type="PANTHER" id="PTHR14553:SF1">
    <property type="entry name" value="SIMILAR TO CHROMOSOME 1 OPEN READING FRAME 50"/>
    <property type="match status" value="1"/>
</dbReference>
<gene>
    <name evidence="1" type="ORF">SK128_004243</name>
</gene>
<dbReference type="InterPro" id="IPR019534">
    <property type="entry name" value="DUF2452"/>
</dbReference>
<dbReference type="PANTHER" id="PTHR14553">
    <property type="entry name" value="UNCHARACTERIZED PROTEIN C1ORF50"/>
    <property type="match status" value="1"/>
</dbReference>
<dbReference type="Proteomes" id="UP001381693">
    <property type="component" value="Unassembled WGS sequence"/>
</dbReference>
<reference evidence="1 2" key="1">
    <citation type="submission" date="2023-11" db="EMBL/GenBank/DDBJ databases">
        <title>Halocaridina rubra genome assembly.</title>
        <authorList>
            <person name="Smith C."/>
        </authorList>
    </citation>
    <scope>NUCLEOTIDE SEQUENCE [LARGE SCALE GENOMIC DNA]</scope>
    <source>
        <strain evidence="1">EP-1</strain>
        <tissue evidence="1">Whole</tissue>
    </source>
</reference>